<dbReference type="Gene3D" id="1.10.1220.10">
    <property type="entry name" value="Met repressor-like"/>
    <property type="match status" value="1"/>
</dbReference>
<dbReference type="InterPro" id="IPR002145">
    <property type="entry name" value="CopG"/>
</dbReference>
<organism evidence="2 3">
    <name type="scientific">Anaerobaca lacustris</name>
    <dbReference type="NCBI Taxonomy" id="3044600"/>
    <lineage>
        <taxon>Bacteria</taxon>
        <taxon>Pseudomonadati</taxon>
        <taxon>Planctomycetota</taxon>
        <taxon>Phycisphaerae</taxon>
        <taxon>Sedimentisphaerales</taxon>
        <taxon>Anaerobacaceae</taxon>
        <taxon>Anaerobaca</taxon>
    </lineage>
</organism>
<feature type="domain" description="Ribbon-helix-helix protein CopG" evidence="1">
    <location>
        <begin position="4"/>
        <end position="41"/>
    </location>
</feature>
<dbReference type="InterPro" id="IPR013321">
    <property type="entry name" value="Arc_rbn_hlx_hlx"/>
</dbReference>
<reference evidence="2" key="1">
    <citation type="submission" date="2023-05" db="EMBL/GenBank/DDBJ databases">
        <title>Anaerotaeda fermentans gen. nov., sp. nov., a novel anaerobic planctomycete of the new family within the order Sedimentisphaerales isolated from Taman Peninsula, Russia.</title>
        <authorList>
            <person name="Khomyakova M.A."/>
            <person name="Merkel A.Y."/>
            <person name="Slobodkin A.I."/>
        </authorList>
    </citation>
    <scope>NUCLEOTIDE SEQUENCE</scope>
    <source>
        <strain evidence="2">M17dextr</strain>
    </source>
</reference>
<name>A0AAW6U180_9BACT</name>
<accession>A0AAW6U180</accession>
<proteinExistence type="predicted"/>
<sequence length="76" mass="8920">MRTVQMTLDEDLLASVDKAAKKLKTTRSGFTRIALRDALNRLSTSRLEQKHRRGYERRPVQKGEFDVWEKEQAWGD</sequence>
<evidence type="ECO:0000313" key="2">
    <source>
        <dbReference type="EMBL" id="MDI6450655.1"/>
    </source>
</evidence>
<keyword evidence="3" id="KW-1185">Reference proteome</keyword>
<dbReference type="CDD" id="cd22231">
    <property type="entry name" value="RHH_NikR_HicB-like"/>
    <property type="match status" value="1"/>
</dbReference>
<protein>
    <submittedName>
        <fullName evidence="2">Ribbon-helix-helix domain-containing protein</fullName>
    </submittedName>
</protein>
<dbReference type="GO" id="GO:0006355">
    <property type="term" value="P:regulation of DNA-templated transcription"/>
    <property type="evidence" value="ECO:0007669"/>
    <property type="project" value="InterPro"/>
</dbReference>
<evidence type="ECO:0000313" key="3">
    <source>
        <dbReference type="Proteomes" id="UP001431776"/>
    </source>
</evidence>
<dbReference type="Proteomes" id="UP001431776">
    <property type="component" value="Unassembled WGS sequence"/>
</dbReference>
<evidence type="ECO:0000259" key="1">
    <source>
        <dbReference type="Pfam" id="PF01402"/>
    </source>
</evidence>
<dbReference type="RefSeq" id="WP_349246066.1">
    <property type="nucleotide sequence ID" value="NZ_JASCXX010000023.1"/>
</dbReference>
<dbReference type="EMBL" id="JASCXX010000023">
    <property type="protein sequence ID" value="MDI6450655.1"/>
    <property type="molecule type" value="Genomic_DNA"/>
</dbReference>
<dbReference type="Pfam" id="PF01402">
    <property type="entry name" value="RHH_1"/>
    <property type="match status" value="1"/>
</dbReference>
<dbReference type="AlphaFoldDB" id="A0AAW6U180"/>
<gene>
    <name evidence="2" type="ORF">QJ522_16475</name>
</gene>
<comment type="caution">
    <text evidence="2">The sequence shown here is derived from an EMBL/GenBank/DDBJ whole genome shotgun (WGS) entry which is preliminary data.</text>
</comment>